<evidence type="ECO:0000313" key="8">
    <source>
        <dbReference type="EMBL" id="PWC02333.1"/>
    </source>
</evidence>
<evidence type="ECO:0000313" key="9">
    <source>
        <dbReference type="Proteomes" id="UP000244989"/>
    </source>
</evidence>
<dbReference type="OrthoDB" id="9767239at2"/>
<evidence type="ECO:0000256" key="2">
    <source>
        <dbReference type="ARBA" id="ARBA00022525"/>
    </source>
</evidence>
<keyword evidence="6" id="KW-0119">Carbohydrate metabolism</keyword>
<protein>
    <submittedName>
        <fullName evidence="8">Esterase</fullName>
    </submittedName>
</protein>
<comment type="subcellular location">
    <subcellularLocation>
        <location evidence="1">Secreted</location>
    </subcellularLocation>
</comment>
<keyword evidence="9" id="KW-1185">Reference proteome</keyword>
<dbReference type="EMBL" id="QEEZ01000004">
    <property type="protein sequence ID" value="PWC02333.1"/>
    <property type="molecule type" value="Genomic_DNA"/>
</dbReference>
<dbReference type="InterPro" id="IPR043595">
    <property type="entry name" value="FaeB/C/D"/>
</dbReference>
<dbReference type="Pfam" id="PF00756">
    <property type="entry name" value="Esterase"/>
    <property type="match status" value="1"/>
</dbReference>
<keyword evidence="5" id="KW-0378">Hydrolase</keyword>
<evidence type="ECO:0000256" key="3">
    <source>
        <dbReference type="ARBA" id="ARBA00022651"/>
    </source>
</evidence>
<keyword evidence="2" id="KW-0964">Secreted</keyword>
<evidence type="ECO:0000256" key="6">
    <source>
        <dbReference type="ARBA" id="ARBA00023277"/>
    </source>
</evidence>
<evidence type="ECO:0000256" key="4">
    <source>
        <dbReference type="ARBA" id="ARBA00022729"/>
    </source>
</evidence>
<dbReference type="InterPro" id="IPR000801">
    <property type="entry name" value="Esterase-like"/>
</dbReference>
<keyword evidence="3" id="KW-0858">Xylan degradation</keyword>
<organism evidence="8 9">
    <name type="scientific">Corynebacterium yudongzhengii</name>
    <dbReference type="NCBI Taxonomy" id="2080740"/>
    <lineage>
        <taxon>Bacteria</taxon>
        <taxon>Bacillati</taxon>
        <taxon>Actinomycetota</taxon>
        <taxon>Actinomycetes</taxon>
        <taxon>Mycobacteriales</taxon>
        <taxon>Corynebacteriaceae</taxon>
        <taxon>Corynebacterium</taxon>
    </lineage>
</organism>
<gene>
    <name evidence="8" type="ORF">DF222_03110</name>
</gene>
<keyword evidence="7" id="KW-0624">Polysaccharide degradation</keyword>
<dbReference type="Gene3D" id="3.40.50.1820">
    <property type="entry name" value="alpha/beta hydrolase"/>
    <property type="match status" value="1"/>
</dbReference>
<accession>A0A2U1T8L4</accession>
<proteinExistence type="predicted"/>
<dbReference type="KEGG" id="cyz:C3B44_05890"/>
<dbReference type="InterPro" id="IPR029058">
    <property type="entry name" value="AB_hydrolase_fold"/>
</dbReference>
<dbReference type="GO" id="GO:0045493">
    <property type="term" value="P:xylan catabolic process"/>
    <property type="evidence" value="ECO:0007669"/>
    <property type="project" value="UniProtKB-KW"/>
</dbReference>
<dbReference type="SUPFAM" id="SSF53474">
    <property type="entry name" value="alpha/beta-Hydrolases"/>
    <property type="match status" value="1"/>
</dbReference>
<dbReference type="AlphaFoldDB" id="A0A2U1T8L4"/>
<comment type="caution">
    <text evidence="8">The sequence shown here is derived from an EMBL/GenBank/DDBJ whole genome shotgun (WGS) entry which is preliminary data.</text>
</comment>
<dbReference type="GO" id="GO:0005576">
    <property type="term" value="C:extracellular region"/>
    <property type="evidence" value="ECO:0007669"/>
    <property type="project" value="UniProtKB-SubCell"/>
</dbReference>
<evidence type="ECO:0000256" key="1">
    <source>
        <dbReference type="ARBA" id="ARBA00004613"/>
    </source>
</evidence>
<evidence type="ECO:0000256" key="5">
    <source>
        <dbReference type="ARBA" id="ARBA00022801"/>
    </source>
</evidence>
<dbReference type="PANTHER" id="PTHR38050">
    <property type="match status" value="1"/>
</dbReference>
<reference evidence="9" key="1">
    <citation type="submission" date="2018-04" db="EMBL/GenBank/DDBJ databases">
        <authorList>
            <person name="Liu S."/>
            <person name="Wang Z."/>
            <person name="Li J."/>
        </authorList>
    </citation>
    <scope>NUCLEOTIDE SEQUENCE [LARGE SCALE GENOMIC DNA]</scope>
    <source>
        <strain evidence="9">2189</strain>
    </source>
</reference>
<dbReference type="PANTHER" id="PTHR38050:SF2">
    <property type="entry name" value="FERULOYL ESTERASE C-RELATED"/>
    <property type="match status" value="1"/>
</dbReference>
<evidence type="ECO:0000256" key="7">
    <source>
        <dbReference type="ARBA" id="ARBA00023326"/>
    </source>
</evidence>
<keyword evidence="4" id="KW-0732">Signal</keyword>
<dbReference type="Proteomes" id="UP000244989">
    <property type="component" value="Unassembled WGS sequence"/>
</dbReference>
<dbReference type="GO" id="GO:0030600">
    <property type="term" value="F:feruloyl esterase activity"/>
    <property type="evidence" value="ECO:0007669"/>
    <property type="project" value="InterPro"/>
</dbReference>
<sequence length="320" mass="34417">MGEGTGVRRTLLGVVLVASTVVAGCTIGGEPVPEKVIITPSTVEKPAAPTFEASPIDGPIAPGSTGRLEVTVGDKTRDFLLHVPEGYSQDQDWPLVLACHGYKETPEELEKITHFDDAAALVAYPRGVQRAWSPAPYAKTSMDEDIAYSEKIVERVSEHYRVAEDAVNVVGFSNGGGFAAALGCRIPERIAAVGTVSGAYYENVHENCVDTPVPLIDLHGTNDSIIGYYGGTRHETAYDSVPDVLDHARIRNGCHKNARVTRENVGTISYRWPGCEAALEHVRIGGGGHVWPGSAGDGSTNLPAGYATYRILRFFDIRWN</sequence>
<name>A0A2U1T8L4_9CORY</name>